<evidence type="ECO:0000256" key="1">
    <source>
        <dbReference type="SAM" id="Phobius"/>
    </source>
</evidence>
<feature type="transmembrane region" description="Helical" evidence="1">
    <location>
        <begin position="273"/>
        <end position="293"/>
    </location>
</feature>
<keyword evidence="1" id="KW-0812">Transmembrane</keyword>
<keyword evidence="1" id="KW-0472">Membrane</keyword>
<dbReference type="AlphaFoldDB" id="A0AA40K696"/>
<evidence type="ECO:0000313" key="2">
    <source>
        <dbReference type="EMBL" id="KAK0747526.1"/>
    </source>
</evidence>
<sequence>MTPLCQPNLSQEADSSLAFSSGAQSRQPAYVDVDQKRLYAFAMGSDGNTPTKSFSKCAQRLQVKDNEWDSQLSILGDSLYSMCNNSRQVLRGMGESIPLSASPKISVEFCLIQIKFNRFNCSPIVQRDAHAEWRTVVIGSAHSDCGTQHQAPLHTTRGILPGAGHRGTSIFRCSSEHNKQPMKDIQRYTCLHGQLMLVPSLIPGASACGYIIGSPQKLSACPTTSAELRERLTGSDRLTGLPMYGETPQWSLGAEKVQQQAPHKGLVGVPSDATVFALILPVLVFVVACLDVAGCSMRMAKSFLEPS</sequence>
<protein>
    <submittedName>
        <fullName evidence="2">Uncharacterized protein</fullName>
    </submittedName>
</protein>
<accession>A0AA40K696</accession>
<dbReference type="EMBL" id="JAUKTV010000001">
    <property type="protein sequence ID" value="KAK0747526.1"/>
    <property type="molecule type" value="Genomic_DNA"/>
</dbReference>
<reference evidence="2" key="1">
    <citation type="submission" date="2023-06" db="EMBL/GenBank/DDBJ databases">
        <title>Genome-scale phylogeny and comparative genomics of the fungal order Sordariales.</title>
        <authorList>
            <consortium name="Lawrence Berkeley National Laboratory"/>
            <person name="Hensen N."/>
            <person name="Bonometti L."/>
            <person name="Westerberg I."/>
            <person name="Brannstrom I.O."/>
            <person name="Guillou S."/>
            <person name="Cros-Aarteil S."/>
            <person name="Calhoun S."/>
            <person name="Haridas S."/>
            <person name="Kuo A."/>
            <person name="Mondo S."/>
            <person name="Pangilinan J."/>
            <person name="Riley R."/>
            <person name="Labutti K."/>
            <person name="Andreopoulos B."/>
            <person name="Lipzen A."/>
            <person name="Chen C."/>
            <person name="Yanf M."/>
            <person name="Daum C."/>
            <person name="Ng V."/>
            <person name="Clum A."/>
            <person name="Steindorff A."/>
            <person name="Ohm R."/>
            <person name="Martin F."/>
            <person name="Silar P."/>
            <person name="Natvig D."/>
            <person name="Lalanne C."/>
            <person name="Gautier V."/>
            <person name="Ament-Velasquez S.L."/>
            <person name="Kruys A."/>
            <person name="Hutchinson M.I."/>
            <person name="Powell A.J."/>
            <person name="Barry K."/>
            <person name="Miller A.N."/>
            <person name="Grigoriev I.V."/>
            <person name="Debuchy R."/>
            <person name="Gladieux P."/>
            <person name="Thoren M.H."/>
            <person name="Johannesson H."/>
        </authorList>
    </citation>
    <scope>NUCLEOTIDE SEQUENCE</scope>
    <source>
        <strain evidence="2">CBS 540.89</strain>
    </source>
</reference>
<dbReference type="Proteomes" id="UP001172159">
    <property type="component" value="Unassembled WGS sequence"/>
</dbReference>
<evidence type="ECO:0000313" key="3">
    <source>
        <dbReference type="Proteomes" id="UP001172159"/>
    </source>
</evidence>
<gene>
    <name evidence="2" type="ORF">B0T21DRAFT_343300</name>
</gene>
<keyword evidence="3" id="KW-1185">Reference proteome</keyword>
<comment type="caution">
    <text evidence="2">The sequence shown here is derived from an EMBL/GenBank/DDBJ whole genome shotgun (WGS) entry which is preliminary data.</text>
</comment>
<proteinExistence type="predicted"/>
<name>A0AA40K696_9PEZI</name>
<organism evidence="2 3">
    <name type="scientific">Apiosordaria backusii</name>
    <dbReference type="NCBI Taxonomy" id="314023"/>
    <lineage>
        <taxon>Eukaryota</taxon>
        <taxon>Fungi</taxon>
        <taxon>Dikarya</taxon>
        <taxon>Ascomycota</taxon>
        <taxon>Pezizomycotina</taxon>
        <taxon>Sordariomycetes</taxon>
        <taxon>Sordariomycetidae</taxon>
        <taxon>Sordariales</taxon>
        <taxon>Lasiosphaeriaceae</taxon>
        <taxon>Apiosordaria</taxon>
    </lineage>
</organism>
<keyword evidence="1" id="KW-1133">Transmembrane helix</keyword>